<evidence type="ECO:0000313" key="13">
    <source>
        <dbReference type="EMBL" id="MBC9250538.1"/>
    </source>
</evidence>
<evidence type="ECO:0000256" key="2">
    <source>
        <dbReference type="ARBA" id="ARBA00004717"/>
    </source>
</evidence>
<evidence type="ECO:0000259" key="11">
    <source>
        <dbReference type="Pfam" id="PF00330"/>
    </source>
</evidence>
<evidence type="ECO:0000256" key="8">
    <source>
        <dbReference type="ARBA" id="ARBA00023239"/>
    </source>
</evidence>
<comment type="function">
    <text evidence="10">Catalyzes the isomerization of citrate to isocitrate via cis-aconitate.</text>
</comment>
<comment type="pathway">
    <text evidence="2">Carbohydrate metabolism; tricarboxylic acid cycle; isocitrate from oxaloacetate: step 2/2.</text>
</comment>
<dbReference type="InterPro" id="IPR036008">
    <property type="entry name" value="Aconitase_4Fe-4S_dom"/>
</dbReference>
<dbReference type="NCBIfam" id="TIGR01341">
    <property type="entry name" value="aconitase_1"/>
    <property type="match status" value="1"/>
</dbReference>
<dbReference type="NCBIfam" id="NF009520">
    <property type="entry name" value="PRK12881.1"/>
    <property type="match status" value="1"/>
</dbReference>
<dbReference type="SUPFAM" id="SSF53732">
    <property type="entry name" value="Aconitase iron-sulfur domain"/>
    <property type="match status" value="1"/>
</dbReference>
<evidence type="ECO:0000256" key="4">
    <source>
        <dbReference type="ARBA" id="ARBA00022485"/>
    </source>
</evidence>
<accession>A0ABR7RZC2</accession>
<keyword evidence="14" id="KW-1185">Reference proteome</keyword>
<keyword evidence="5" id="KW-0479">Metal-binding</keyword>
<dbReference type="Pfam" id="PF00694">
    <property type="entry name" value="Aconitase_C"/>
    <property type="match status" value="1"/>
</dbReference>
<reference evidence="13 14" key="1">
    <citation type="submission" date="2016-06" db="EMBL/GenBank/DDBJ databases">
        <authorList>
            <person name="Ramos C."/>
            <person name="Pintado A."/>
            <person name="Crespo-Gomez J.I."/>
        </authorList>
    </citation>
    <scope>NUCLEOTIDE SEQUENCE [LARGE SCALE GENOMIC DNA]</scope>
    <source>
        <strain evidence="13 14">AVO110</strain>
    </source>
</reference>
<dbReference type="InterPro" id="IPR006249">
    <property type="entry name" value="Aconitase/IRP2"/>
</dbReference>
<feature type="domain" description="Aconitase A/isopropylmalate dehydratase small subunit swivel" evidence="12">
    <location>
        <begin position="692"/>
        <end position="818"/>
    </location>
</feature>
<keyword evidence="6 10" id="KW-0408">Iron</keyword>
<dbReference type="Gene3D" id="3.20.19.10">
    <property type="entry name" value="Aconitase, domain 4"/>
    <property type="match status" value="1"/>
</dbReference>
<dbReference type="InterPro" id="IPR018136">
    <property type="entry name" value="Aconitase_4Fe-4S_BS"/>
</dbReference>
<sequence length="895" mass="96478">MDSFDSLNCRRSLQVDGTTYHYFSLPEAAQHLGDIARLPFSLKILLENLLRFEDNATVSAYDIKAMIDWLKERRSEHEIQFRPARVLMQDFTGVPAVVDLAAMRAAMAAAGGDPQQINPLSPVDLVIDHSVMVDAYASPAAFAQNVAIEMQRNGERYAFLRWGQNAFANFRVVPPGTGICHQVNLEYLARSVWTKDEDGVSWAFPDTLVGTDSHTTMINGLGVLGWGVGGIEAEAAMLGQPVSMLIPEVIGFKLSGKLKEGITATDLVLTVTQMLRKKGVVGKFVEFYGDGLADLPLADRATIANMAPEYGATCGFFPVDAITLDYLRLSGRPESSVRLVESYCKTQGMWREPGAEPLFSDSLELDMGSVEASLAGPRRPQDRVPLPRVSQAFDELLGLQLKAAESGQAGSPRVSHDGYDYNLQDGAVVIAAITSCTNTSNPSVMMAAGLLAKKAVERGLGRKPWVKSSLAPGSKVVSEYLAAAGLTPYLNQLGFDLVGYGCTTCIGNSGPLLEPIEQAIQQADLTVASVLSGNRNFEGRVHPLVKANWLASPPLVVAYALAGSVRGDLSREPLGTGKDGQAVYLKDIWPSQAEITAAIAKVDSAMFHREYAEVFAGDAQWQAIAVPQAATYQWQADSTYIQHPPFFAGIAGDPPPIGDIHNARILALLGDSVTTDHISPAGNIKQDSPAGRYLSEHGVAPADFNSYGSRRGNHEVMMRGTFANIRIRNEMLGGEEGGNTLHIPSGDKLAIYDAAMRYQAAGVPLVIFAGQEYGTGSSRDWAAKGTNLLGVKAVIAESFERIHRSNLVGMGVLPLQFVDGQSRKSLGLGGQEQIDIVGLQGGALRPQMKLTLDVVRGPGQREKIEVLCRIDTQNEVEYFKAGGILHHVLRQMLAS</sequence>
<comment type="catalytic activity">
    <reaction evidence="9 10">
        <text>citrate = D-threo-isocitrate</text>
        <dbReference type="Rhea" id="RHEA:10336"/>
        <dbReference type="ChEBI" id="CHEBI:15562"/>
        <dbReference type="ChEBI" id="CHEBI:16947"/>
        <dbReference type="EC" id="4.2.1.3"/>
    </reaction>
</comment>
<evidence type="ECO:0000256" key="5">
    <source>
        <dbReference type="ARBA" id="ARBA00022723"/>
    </source>
</evidence>
<dbReference type="InterPro" id="IPR001030">
    <property type="entry name" value="Acoase/IPM_deHydtase_lsu_aba"/>
</dbReference>
<comment type="cofactor">
    <cofactor evidence="1">
        <name>[4Fe-4S] cluster</name>
        <dbReference type="ChEBI" id="CHEBI:49883"/>
    </cofactor>
</comment>
<dbReference type="Gene3D" id="6.10.190.10">
    <property type="match status" value="1"/>
</dbReference>
<dbReference type="RefSeq" id="WP_187805628.1">
    <property type="nucleotide sequence ID" value="NZ_LZEU01000001.1"/>
</dbReference>
<proteinExistence type="inferred from homology"/>
<evidence type="ECO:0000256" key="3">
    <source>
        <dbReference type="ARBA" id="ARBA00007185"/>
    </source>
</evidence>
<evidence type="ECO:0000313" key="14">
    <source>
        <dbReference type="Proteomes" id="UP000744555"/>
    </source>
</evidence>
<dbReference type="Gene3D" id="3.30.499.10">
    <property type="entry name" value="Aconitase, domain 3"/>
    <property type="match status" value="2"/>
</dbReference>
<organism evidence="13 14">
    <name type="scientific">Aquipseudomonas alcaligenes</name>
    <name type="common">Pseudomonas alcaligenes</name>
    <dbReference type="NCBI Taxonomy" id="43263"/>
    <lineage>
        <taxon>Bacteria</taxon>
        <taxon>Pseudomonadati</taxon>
        <taxon>Pseudomonadota</taxon>
        <taxon>Gammaproteobacteria</taxon>
        <taxon>Pseudomonadales</taxon>
        <taxon>Pseudomonadaceae</taxon>
        <taxon>Aquipseudomonas</taxon>
    </lineage>
</organism>
<dbReference type="PROSITE" id="PS01244">
    <property type="entry name" value="ACONITASE_2"/>
    <property type="match status" value="1"/>
</dbReference>
<dbReference type="InterPro" id="IPR015931">
    <property type="entry name" value="Acnase/IPM_dHydase_lsu_aba_1/3"/>
</dbReference>
<dbReference type="InterPro" id="IPR015928">
    <property type="entry name" value="Aconitase/3IPM_dehydase_swvl"/>
</dbReference>
<keyword evidence="8 10" id="KW-0456">Lyase</keyword>
<dbReference type="PRINTS" id="PR00415">
    <property type="entry name" value="ACONITASE"/>
</dbReference>
<evidence type="ECO:0000256" key="10">
    <source>
        <dbReference type="RuleBase" id="RU361275"/>
    </source>
</evidence>
<keyword evidence="4 10" id="KW-0004">4Fe-4S</keyword>
<evidence type="ECO:0000256" key="9">
    <source>
        <dbReference type="ARBA" id="ARBA00023501"/>
    </source>
</evidence>
<dbReference type="InterPro" id="IPR000573">
    <property type="entry name" value="AconitaseA/IPMdHydase_ssu_swvl"/>
</dbReference>
<keyword evidence="7 10" id="KW-0411">Iron-sulfur</keyword>
<dbReference type="SUPFAM" id="SSF52016">
    <property type="entry name" value="LeuD/IlvD-like"/>
    <property type="match status" value="1"/>
</dbReference>
<comment type="caution">
    <text evidence="13">The sequence shown here is derived from an EMBL/GenBank/DDBJ whole genome shotgun (WGS) entry which is preliminary data.</text>
</comment>
<dbReference type="Pfam" id="PF00330">
    <property type="entry name" value="Aconitase"/>
    <property type="match status" value="1"/>
</dbReference>
<protein>
    <recommendedName>
        <fullName evidence="10">Aconitate hydratase</fullName>
        <shortName evidence="10">Aconitase</shortName>
        <ecNumber evidence="10">4.2.1.3</ecNumber>
    </recommendedName>
</protein>
<evidence type="ECO:0000256" key="6">
    <source>
        <dbReference type="ARBA" id="ARBA00023004"/>
    </source>
</evidence>
<gene>
    <name evidence="13" type="ORF">A9179_09660</name>
</gene>
<dbReference type="Proteomes" id="UP000744555">
    <property type="component" value="Unassembled WGS sequence"/>
</dbReference>
<dbReference type="PROSITE" id="PS00450">
    <property type="entry name" value="ACONITASE_1"/>
    <property type="match status" value="1"/>
</dbReference>
<dbReference type="EC" id="4.2.1.3" evidence="10"/>
<evidence type="ECO:0000256" key="1">
    <source>
        <dbReference type="ARBA" id="ARBA00001966"/>
    </source>
</evidence>
<feature type="domain" description="Aconitase/3-isopropylmalate dehydratase large subunit alpha/beta/alpha" evidence="11">
    <location>
        <begin position="75"/>
        <end position="563"/>
    </location>
</feature>
<evidence type="ECO:0000256" key="7">
    <source>
        <dbReference type="ARBA" id="ARBA00023014"/>
    </source>
</evidence>
<comment type="similarity">
    <text evidence="3 10">Belongs to the aconitase/IPM isomerase family.</text>
</comment>
<dbReference type="CDD" id="cd01586">
    <property type="entry name" value="AcnA_IRP"/>
    <property type="match status" value="1"/>
</dbReference>
<dbReference type="NCBIfam" id="NF006757">
    <property type="entry name" value="PRK09277.1"/>
    <property type="match status" value="1"/>
</dbReference>
<dbReference type="CDD" id="cd01580">
    <property type="entry name" value="AcnA_IRP_Swivel"/>
    <property type="match status" value="1"/>
</dbReference>
<dbReference type="PANTHER" id="PTHR11670">
    <property type="entry name" value="ACONITASE/IRON-RESPONSIVE ELEMENT FAMILY MEMBER"/>
    <property type="match status" value="1"/>
</dbReference>
<evidence type="ECO:0000259" key="12">
    <source>
        <dbReference type="Pfam" id="PF00694"/>
    </source>
</evidence>
<dbReference type="InterPro" id="IPR044137">
    <property type="entry name" value="AcnA_IRP_Swivel"/>
</dbReference>
<dbReference type="EMBL" id="LZEU01000001">
    <property type="protein sequence ID" value="MBC9250538.1"/>
    <property type="molecule type" value="Genomic_DNA"/>
</dbReference>
<name>A0ABR7RZC2_AQUAC</name>